<dbReference type="InterPro" id="IPR000835">
    <property type="entry name" value="HTH_MarR-typ"/>
</dbReference>
<dbReference type="SMART" id="SM00347">
    <property type="entry name" value="HTH_MARR"/>
    <property type="match status" value="1"/>
</dbReference>
<dbReference type="Pfam" id="PF12802">
    <property type="entry name" value="MarR_2"/>
    <property type="match status" value="1"/>
</dbReference>
<dbReference type="InterPro" id="IPR036390">
    <property type="entry name" value="WH_DNA-bd_sf"/>
</dbReference>
<keyword evidence="3" id="KW-0804">Transcription</keyword>
<gene>
    <name evidence="5" type="ORF">H8692_03150</name>
</gene>
<dbReference type="SUPFAM" id="SSF46785">
    <property type="entry name" value="Winged helix' DNA-binding domain"/>
    <property type="match status" value="1"/>
</dbReference>
<evidence type="ECO:0000313" key="6">
    <source>
        <dbReference type="Proteomes" id="UP000610862"/>
    </source>
</evidence>
<proteinExistence type="predicted"/>
<dbReference type="EMBL" id="JACRTA010000001">
    <property type="protein sequence ID" value="MBC8567760.1"/>
    <property type="molecule type" value="Genomic_DNA"/>
</dbReference>
<evidence type="ECO:0000256" key="2">
    <source>
        <dbReference type="ARBA" id="ARBA00023125"/>
    </source>
</evidence>
<evidence type="ECO:0000256" key="1">
    <source>
        <dbReference type="ARBA" id="ARBA00023015"/>
    </source>
</evidence>
<dbReference type="PRINTS" id="PR00598">
    <property type="entry name" value="HTHMARR"/>
</dbReference>
<dbReference type="GO" id="GO:0003677">
    <property type="term" value="F:DNA binding"/>
    <property type="evidence" value="ECO:0007669"/>
    <property type="project" value="UniProtKB-KW"/>
</dbReference>
<evidence type="ECO:0000259" key="4">
    <source>
        <dbReference type="PROSITE" id="PS50995"/>
    </source>
</evidence>
<comment type="caution">
    <text evidence="5">The sequence shown here is derived from an EMBL/GenBank/DDBJ whole genome shotgun (WGS) entry which is preliminary data.</text>
</comment>
<organism evidence="5 6">
    <name type="scientific">Lentihominibacter hominis</name>
    <dbReference type="NCBI Taxonomy" id="2763645"/>
    <lineage>
        <taxon>Bacteria</taxon>
        <taxon>Bacillati</taxon>
        <taxon>Bacillota</taxon>
        <taxon>Clostridia</taxon>
        <taxon>Peptostreptococcales</taxon>
        <taxon>Anaerovoracaceae</taxon>
        <taxon>Lentihominibacter</taxon>
    </lineage>
</organism>
<dbReference type="AlphaFoldDB" id="A0A926E7J1"/>
<protein>
    <submittedName>
        <fullName evidence="5">Winged helix-turn-helix transcriptional regulator</fullName>
    </submittedName>
</protein>
<evidence type="ECO:0000256" key="3">
    <source>
        <dbReference type="ARBA" id="ARBA00023163"/>
    </source>
</evidence>
<dbReference type="RefSeq" id="WP_177267825.1">
    <property type="nucleotide sequence ID" value="NZ_JACRTA010000001.1"/>
</dbReference>
<feature type="domain" description="HTH marR-type" evidence="4">
    <location>
        <begin position="1"/>
        <end position="151"/>
    </location>
</feature>
<name>A0A926E7J1_9FIRM</name>
<dbReference type="PANTHER" id="PTHR42756">
    <property type="entry name" value="TRANSCRIPTIONAL REGULATOR, MARR"/>
    <property type="match status" value="1"/>
</dbReference>
<dbReference type="InterPro" id="IPR036388">
    <property type="entry name" value="WH-like_DNA-bd_sf"/>
</dbReference>
<dbReference type="PROSITE" id="PS01117">
    <property type="entry name" value="HTH_MARR_1"/>
    <property type="match status" value="1"/>
</dbReference>
<dbReference type="PROSITE" id="PS50995">
    <property type="entry name" value="HTH_MARR_2"/>
    <property type="match status" value="1"/>
</dbReference>
<reference evidence="5" key="1">
    <citation type="submission" date="2020-08" db="EMBL/GenBank/DDBJ databases">
        <title>Genome public.</title>
        <authorList>
            <person name="Liu C."/>
            <person name="Sun Q."/>
        </authorList>
    </citation>
    <scope>NUCLEOTIDE SEQUENCE</scope>
    <source>
        <strain evidence="5">NSJ-24</strain>
    </source>
</reference>
<dbReference type="Proteomes" id="UP000610862">
    <property type="component" value="Unassembled WGS sequence"/>
</dbReference>
<dbReference type="InterPro" id="IPR023187">
    <property type="entry name" value="Tscrpt_reg_MarR-type_CS"/>
</dbReference>
<keyword evidence="2" id="KW-0238">DNA-binding</keyword>
<accession>A0A926E7J1</accession>
<keyword evidence="6" id="KW-1185">Reference proteome</keyword>
<sequence>MKQITNGTSGMKYCGPTVLGPIHMYFSIIYRHGRVMHDKVMRQFGLTGQQMGYLKYINENPGISQEELSRYAQIDKGAVAKAIKDMVSKEFVDRRQNPGDKRAYCLFPTEKAGRVYRLGEETYMKFERNITKGMSDEEIKTLTVLLGKMTQNIAEMLEGGKI</sequence>
<keyword evidence="1" id="KW-0805">Transcription regulation</keyword>
<dbReference type="GO" id="GO:0003700">
    <property type="term" value="F:DNA-binding transcription factor activity"/>
    <property type="evidence" value="ECO:0007669"/>
    <property type="project" value="InterPro"/>
</dbReference>
<dbReference type="PANTHER" id="PTHR42756:SF1">
    <property type="entry name" value="TRANSCRIPTIONAL REPRESSOR OF EMRAB OPERON"/>
    <property type="match status" value="1"/>
</dbReference>
<dbReference type="Gene3D" id="1.10.10.10">
    <property type="entry name" value="Winged helix-like DNA-binding domain superfamily/Winged helix DNA-binding domain"/>
    <property type="match status" value="1"/>
</dbReference>
<evidence type="ECO:0000313" key="5">
    <source>
        <dbReference type="EMBL" id="MBC8567760.1"/>
    </source>
</evidence>